<sequence>MTVGCIVRWYHNFLVTKIYEWLHDHNEKLYADSYIRFREKVARLPEGNALPARPKEEELPDIGEPRQKKTRKIRHKDMTKEAMRVEERFEKNSLKQRVDQGYKLREGISSALIVEQNENISKLTWLAIVYLRPTLAVIPPVSTAWATTSSPKRTDGPEAFKQLVGALPGANIGFAFLLGYFIEGFHLVQSTAHVVLQNA</sequence>
<evidence type="ECO:0000313" key="2">
    <source>
        <dbReference type="Proteomes" id="UP001172102"/>
    </source>
</evidence>
<dbReference type="AlphaFoldDB" id="A0AA40BDJ0"/>
<dbReference type="EMBL" id="JAUKUA010000001">
    <property type="protein sequence ID" value="KAK0732251.1"/>
    <property type="molecule type" value="Genomic_DNA"/>
</dbReference>
<organism evidence="1 2">
    <name type="scientific">Lasiosphaeris hirsuta</name>
    <dbReference type="NCBI Taxonomy" id="260670"/>
    <lineage>
        <taxon>Eukaryota</taxon>
        <taxon>Fungi</taxon>
        <taxon>Dikarya</taxon>
        <taxon>Ascomycota</taxon>
        <taxon>Pezizomycotina</taxon>
        <taxon>Sordariomycetes</taxon>
        <taxon>Sordariomycetidae</taxon>
        <taxon>Sordariales</taxon>
        <taxon>Lasiosphaeriaceae</taxon>
        <taxon>Lasiosphaeris</taxon>
    </lineage>
</organism>
<name>A0AA40BDJ0_9PEZI</name>
<proteinExistence type="predicted"/>
<accession>A0AA40BDJ0</accession>
<reference evidence="1" key="1">
    <citation type="submission" date="2023-06" db="EMBL/GenBank/DDBJ databases">
        <title>Genome-scale phylogeny and comparative genomics of the fungal order Sordariales.</title>
        <authorList>
            <consortium name="Lawrence Berkeley National Laboratory"/>
            <person name="Hensen N."/>
            <person name="Bonometti L."/>
            <person name="Westerberg I."/>
            <person name="Brannstrom I.O."/>
            <person name="Guillou S."/>
            <person name="Cros-Aarteil S."/>
            <person name="Calhoun S."/>
            <person name="Haridas S."/>
            <person name="Kuo A."/>
            <person name="Mondo S."/>
            <person name="Pangilinan J."/>
            <person name="Riley R."/>
            <person name="Labutti K."/>
            <person name="Andreopoulos B."/>
            <person name="Lipzen A."/>
            <person name="Chen C."/>
            <person name="Yanf M."/>
            <person name="Daum C."/>
            <person name="Ng V."/>
            <person name="Clum A."/>
            <person name="Steindorff A."/>
            <person name="Ohm R."/>
            <person name="Martin F."/>
            <person name="Silar P."/>
            <person name="Natvig D."/>
            <person name="Lalanne C."/>
            <person name="Gautier V."/>
            <person name="Ament-Velasquez S.L."/>
            <person name="Kruys A."/>
            <person name="Hutchinson M.I."/>
            <person name="Powell A.J."/>
            <person name="Barry K."/>
            <person name="Miller A.N."/>
            <person name="Grigoriev I.V."/>
            <person name="Debuchy R."/>
            <person name="Gladieux P."/>
            <person name="Thoren M.H."/>
            <person name="Johannesson H."/>
        </authorList>
    </citation>
    <scope>NUCLEOTIDE SEQUENCE</scope>
    <source>
        <strain evidence="1">SMH4607-1</strain>
    </source>
</reference>
<gene>
    <name evidence="1" type="ORF">B0H67DRAFT_679709</name>
</gene>
<keyword evidence="2" id="KW-1185">Reference proteome</keyword>
<comment type="caution">
    <text evidence="1">The sequence shown here is derived from an EMBL/GenBank/DDBJ whole genome shotgun (WGS) entry which is preliminary data.</text>
</comment>
<dbReference type="Proteomes" id="UP001172102">
    <property type="component" value="Unassembled WGS sequence"/>
</dbReference>
<protein>
    <submittedName>
        <fullName evidence="1">Uncharacterized protein</fullName>
    </submittedName>
</protein>
<evidence type="ECO:0000313" key="1">
    <source>
        <dbReference type="EMBL" id="KAK0732251.1"/>
    </source>
</evidence>